<dbReference type="GO" id="GO:0006620">
    <property type="term" value="P:post-translational protein targeting to endoplasmic reticulum membrane"/>
    <property type="evidence" value="ECO:0007669"/>
    <property type="project" value="TreeGrafter"/>
</dbReference>
<dbReference type="EMBL" id="JACHXA010000002">
    <property type="protein sequence ID" value="MBB3064727.1"/>
    <property type="molecule type" value="Genomic_DNA"/>
</dbReference>
<dbReference type="InterPro" id="IPR019734">
    <property type="entry name" value="TPR_rpt"/>
</dbReference>
<organism evidence="4 5">
    <name type="scientific">Limibacillus halophilus</name>
    <dbReference type="NCBI Taxonomy" id="1579333"/>
    <lineage>
        <taxon>Bacteria</taxon>
        <taxon>Pseudomonadati</taxon>
        <taxon>Pseudomonadota</taxon>
        <taxon>Alphaproteobacteria</taxon>
        <taxon>Rhodospirillales</taxon>
        <taxon>Rhodovibrionaceae</taxon>
        <taxon>Limibacillus</taxon>
    </lineage>
</organism>
<evidence type="ECO:0000313" key="5">
    <source>
        <dbReference type="Proteomes" id="UP000581135"/>
    </source>
</evidence>
<evidence type="ECO:0000256" key="2">
    <source>
        <dbReference type="ARBA" id="ARBA00022803"/>
    </source>
</evidence>
<feature type="repeat" description="TPR" evidence="3">
    <location>
        <begin position="84"/>
        <end position="117"/>
    </location>
</feature>
<reference evidence="4 5" key="1">
    <citation type="submission" date="2020-08" db="EMBL/GenBank/DDBJ databases">
        <title>Genomic Encyclopedia of Type Strains, Phase III (KMG-III): the genomes of soil and plant-associated and newly described type strains.</title>
        <authorList>
            <person name="Whitman W."/>
        </authorList>
    </citation>
    <scope>NUCLEOTIDE SEQUENCE [LARGE SCALE GENOMIC DNA]</scope>
    <source>
        <strain evidence="4 5">CECT 8803</strain>
    </source>
</reference>
<dbReference type="Gene3D" id="1.25.40.10">
    <property type="entry name" value="Tetratricopeptide repeat domain"/>
    <property type="match status" value="1"/>
</dbReference>
<dbReference type="PANTHER" id="PTHR45831">
    <property type="entry name" value="LD24721P"/>
    <property type="match status" value="1"/>
</dbReference>
<feature type="repeat" description="TPR" evidence="3">
    <location>
        <begin position="118"/>
        <end position="151"/>
    </location>
</feature>
<evidence type="ECO:0000256" key="3">
    <source>
        <dbReference type="PROSITE-ProRule" id="PRU00339"/>
    </source>
</evidence>
<comment type="caution">
    <text evidence="4">The sequence shown here is derived from an EMBL/GenBank/DDBJ whole genome shotgun (WGS) entry which is preliminary data.</text>
</comment>
<sequence length="204" mass="23002">MARSNLKRPFTFFQSCAILDAMRKVFLLLAFVMFWTTGPLQADQTDSRLVGLFEELQAKLDANQAKQIEFEIWRIWSDSNNGAVSILMRTGSQAIAREDYAGALIAFQKIVELEPSFAEGWNKRATVLYLLGDYEGSLSDIRRTLALEPRHFGALSGQGLVYLQLDRPDLALEAFKAALAVNPHMEGVKYNIETLAKQLDKNRI</sequence>
<dbReference type="Proteomes" id="UP000581135">
    <property type="component" value="Unassembled WGS sequence"/>
</dbReference>
<dbReference type="GO" id="GO:0072380">
    <property type="term" value="C:TRC complex"/>
    <property type="evidence" value="ECO:0007669"/>
    <property type="project" value="TreeGrafter"/>
</dbReference>
<dbReference type="InterPro" id="IPR011990">
    <property type="entry name" value="TPR-like_helical_dom_sf"/>
</dbReference>
<dbReference type="RefSeq" id="WP_221205728.1">
    <property type="nucleotide sequence ID" value="NZ_JACHXA010000002.1"/>
</dbReference>
<dbReference type="PANTHER" id="PTHR45831:SF2">
    <property type="entry name" value="LD24721P"/>
    <property type="match status" value="1"/>
</dbReference>
<name>A0A839SPA7_9PROT</name>
<protein>
    <submittedName>
        <fullName evidence="4">Tetratricopeptide (TPR) repeat protein</fullName>
    </submittedName>
</protein>
<feature type="repeat" description="TPR" evidence="3">
    <location>
        <begin position="152"/>
        <end position="185"/>
    </location>
</feature>
<keyword evidence="2 3" id="KW-0802">TPR repeat</keyword>
<keyword evidence="5" id="KW-1185">Reference proteome</keyword>
<dbReference type="SMART" id="SM00028">
    <property type="entry name" value="TPR"/>
    <property type="match status" value="3"/>
</dbReference>
<dbReference type="GO" id="GO:0060090">
    <property type="term" value="F:molecular adaptor activity"/>
    <property type="evidence" value="ECO:0007669"/>
    <property type="project" value="TreeGrafter"/>
</dbReference>
<evidence type="ECO:0000256" key="1">
    <source>
        <dbReference type="ARBA" id="ARBA00022737"/>
    </source>
</evidence>
<evidence type="ECO:0000313" key="4">
    <source>
        <dbReference type="EMBL" id="MBB3064727.1"/>
    </source>
</evidence>
<dbReference type="Pfam" id="PF13432">
    <property type="entry name" value="TPR_16"/>
    <property type="match status" value="1"/>
</dbReference>
<dbReference type="PROSITE" id="PS50005">
    <property type="entry name" value="TPR"/>
    <property type="match status" value="3"/>
</dbReference>
<accession>A0A839SPA7</accession>
<dbReference type="AlphaFoldDB" id="A0A839SPA7"/>
<dbReference type="GO" id="GO:0016020">
    <property type="term" value="C:membrane"/>
    <property type="evidence" value="ECO:0007669"/>
    <property type="project" value="TreeGrafter"/>
</dbReference>
<keyword evidence="1" id="KW-0677">Repeat</keyword>
<proteinExistence type="predicted"/>
<dbReference type="InterPro" id="IPR047150">
    <property type="entry name" value="SGT"/>
</dbReference>
<dbReference type="SUPFAM" id="SSF48452">
    <property type="entry name" value="TPR-like"/>
    <property type="match status" value="1"/>
</dbReference>
<gene>
    <name evidence="4" type="ORF">FHR98_000999</name>
</gene>